<keyword evidence="2" id="KW-0812">Transmembrane</keyword>
<feature type="compositionally biased region" description="Basic residues" evidence="1">
    <location>
        <begin position="255"/>
        <end position="268"/>
    </location>
</feature>
<evidence type="ECO:0000256" key="1">
    <source>
        <dbReference type="SAM" id="MobiDB-lite"/>
    </source>
</evidence>
<dbReference type="AlphaFoldDB" id="A0AA39NGZ5"/>
<keyword evidence="4" id="KW-1185">Reference proteome</keyword>
<feature type="compositionally biased region" description="Low complexity" evidence="1">
    <location>
        <begin position="299"/>
        <end position="314"/>
    </location>
</feature>
<feature type="region of interest" description="Disordered" evidence="1">
    <location>
        <begin position="1"/>
        <end position="32"/>
    </location>
</feature>
<keyword evidence="2" id="KW-1133">Transmembrane helix</keyword>
<feature type="compositionally biased region" description="Basic residues" evidence="1">
    <location>
        <begin position="17"/>
        <end position="31"/>
    </location>
</feature>
<feature type="compositionally biased region" description="Polar residues" evidence="1">
    <location>
        <begin position="391"/>
        <end position="406"/>
    </location>
</feature>
<keyword evidence="2" id="KW-0472">Membrane</keyword>
<protein>
    <submittedName>
        <fullName evidence="3">Uncharacterized protein</fullName>
    </submittedName>
</protein>
<proteinExistence type="predicted"/>
<dbReference type="EMBL" id="JAUEPS010000005">
    <property type="protein sequence ID" value="KAK0465460.1"/>
    <property type="molecule type" value="Genomic_DNA"/>
</dbReference>
<feature type="region of interest" description="Disordered" evidence="1">
    <location>
        <begin position="570"/>
        <end position="606"/>
    </location>
</feature>
<organism evidence="3 4">
    <name type="scientific">Armillaria tabescens</name>
    <name type="common">Ringless honey mushroom</name>
    <name type="synonym">Agaricus tabescens</name>
    <dbReference type="NCBI Taxonomy" id="1929756"/>
    <lineage>
        <taxon>Eukaryota</taxon>
        <taxon>Fungi</taxon>
        <taxon>Dikarya</taxon>
        <taxon>Basidiomycota</taxon>
        <taxon>Agaricomycotina</taxon>
        <taxon>Agaricomycetes</taxon>
        <taxon>Agaricomycetidae</taxon>
        <taxon>Agaricales</taxon>
        <taxon>Marasmiineae</taxon>
        <taxon>Physalacriaceae</taxon>
        <taxon>Desarmillaria</taxon>
    </lineage>
</organism>
<dbReference type="RefSeq" id="XP_060336508.1">
    <property type="nucleotide sequence ID" value="XM_060484160.1"/>
</dbReference>
<reference evidence="3" key="1">
    <citation type="submission" date="2023-06" db="EMBL/GenBank/DDBJ databases">
        <authorList>
            <consortium name="Lawrence Berkeley National Laboratory"/>
            <person name="Ahrendt S."/>
            <person name="Sahu N."/>
            <person name="Indic B."/>
            <person name="Wong-Bajracharya J."/>
            <person name="Merenyi Z."/>
            <person name="Ke H.-M."/>
            <person name="Monk M."/>
            <person name="Kocsube S."/>
            <person name="Drula E."/>
            <person name="Lipzen A."/>
            <person name="Balint B."/>
            <person name="Henrissat B."/>
            <person name="Andreopoulos B."/>
            <person name="Martin F.M."/>
            <person name="Harder C.B."/>
            <person name="Rigling D."/>
            <person name="Ford K.L."/>
            <person name="Foster G.D."/>
            <person name="Pangilinan J."/>
            <person name="Papanicolaou A."/>
            <person name="Barry K."/>
            <person name="LaButti K."/>
            <person name="Viragh M."/>
            <person name="Koriabine M."/>
            <person name="Yan M."/>
            <person name="Riley R."/>
            <person name="Champramary S."/>
            <person name="Plett K.L."/>
            <person name="Tsai I.J."/>
            <person name="Slot J."/>
            <person name="Sipos G."/>
            <person name="Plett J."/>
            <person name="Nagy L.G."/>
            <person name="Grigoriev I.V."/>
        </authorList>
    </citation>
    <scope>NUCLEOTIDE SEQUENCE</scope>
    <source>
        <strain evidence="3">CCBAS 213</strain>
    </source>
</reference>
<accession>A0AA39NGZ5</accession>
<evidence type="ECO:0000313" key="3">
    <source>
        <dbReference type="EMBL" id="KAK0465460.1"/>
    </source>
</evidence>
<feature type="transmembrane region" description="Helical" evidence="2">
    <location>
        <begin position="181"/>
        <end position="203"/>
    </location>
</feature>
<evidence type="ECO:0000313" key="4">
    <source>
        <dbReference type="Proteomes" id="UP001175211"/>
    </source>
</evidence>
<name>A0AA39NGZ5_ARMTA</name>
<evidence type="ECO:0000256" key="2">
    <source>
        <dbReference type="SAM" id="Phobius"/>
    </source>
</evidence>
<gene>
    <name evidence="3" type="ORF">EV420DRAFT_960390</name>
</gene>
<feature type="compositionally biased region" description="Polar residues" evidence="1">
    <location>
        <begin position="433"/>
        <end position="457"/>
    </location>
</feature>
<dbReference type="GeneID" id="85367708"/>
<feature type="compositionally biased region" description="Low complexity" evidence="1">
    <location>
        <begin position="140"/>
        <end position="158"/>
    </location>
</feature>
<feature type="compositionally biased region" description="Low complexity" evidence="1">
    <location>
        <begin position="342"/>
        <end position="359"/>
    </location>
</feature>
<dbReference type="Proteomes" id="UP001175211">
    <property type="component" value="Unassembled WGS sequence"/>
</dbReference>
<sequence length="606" mass="65780">MSGVAAGALSDHYQPSSRRRRRRARRSRRPCHQIPAPSSSLLSLLATVVASLPAVDASPIPLSFLCPRYRQDFAAVEETCRRDISDSSAVLSVPVRKRLGSRTIPLKYEQGSDGQWRRVDTYTLYGSTMCPSCSASSYQASSGTSQDTTTTSASASPSEGDILDTLPNGWRPQNHEPRTTLIVTLSLVLAFVICLLIIGCLYWRNRRRRKPREDIEMHTLKRRKQPVVDEEEALSQGGIKKKKKIWARATARWKANARHSARQRRGKRTLSINQSSLRPEAAPPENIPDADVLSSGTVSPSWSRHSSRRSSVSSAEGTQPVTLAPPTEFADVSRTFPPDPTPVSATPPTSPPAYHHPSPLSVPRIYIRTSGLAPPSDGLASSIASPLTPYHSRQPSQSSGGHLSSNEDSEELGYSPSAHAAHVATDDKALLQRLTQFASSPPQDGNIPGQHQESSAPVWQDEPLDTFADVHSSPRFTGGGPSTPSSSLFPAPPVPLSSKGKAASEYYEYDYTYSTFDEDIQSLEPELGPSAPPFEAVTSGPVLELHELVPSAPPPEIGVDVVENTTAELHEDEASSYEHQSVVGETQLPLQNVDDGPSLLPPHYHS</sequence>
<comment type="caution">
    <text evidence="3">The sequence shown here is derived from an EMBL/GenBank/DDBJ whole genome shotgun (WGS) entry which is preliminary data.</text>
</comment>
<feature type="region of interest" description="Disordered" evidence="1">
    <location>
        <begin position="252"/>
        <end position="499"/>
    </location>
</feature>
<feature type="region of interest" description="Disordered" evidence="1">
    <location>
        <begin position="140"/>
        <end position="170"/>
    </location>
</feature>